<dbReference type="AlphaFoldDB" id="A0A6C0D6Z3"/>
<accession>A0A6C0D6Z3</accession>
<reference evidence="1" key="1">
    <citation type="journal article" date="2020" name="Nature">
        <title>Giant virus diversity and host interactions through global metagenomics.</title>
        <authorList>
            <person name="Schulz F."/>
            <person name="Roux S."/>
            <person name="Paez-Espino D."/>
            <person name="Jungbluth S."/>
            <person name="Walsh D.A."/>
            <person name="Denef V.J."/>
            <person name="McMahon K.D."/>
            <person name="Konstantinidis K.T."/>
            <person name="Eloe-Fadrosh E.A."/>
            <person name="Kyrpides N.C."/>
            <person name="Woyke T."/>
        </authorList>
    </citation>
    <scope>NUCLEOTIDE SEQUENCE</scope>
    <source>
        <strain evidence="1">GVMAG-M-3300023174-129</strain>
    </source>
</reference>
<sequence>MFSFKKDSAGPTRFMYVTPWSKNNTVIRTNRKIPTSIYIDNVEVRNPIELSSSFPDVTSIQTFWDQSYETSEYKMNYTSFDIMKSFKNNGNCLCLKDDNKNIFATLFSYESDGPIYINKKIQNVRFIEGAVVNHKMKDEILNWLFSWMEYLVPSIYLYTSEDLPSRICSSYVSYKYHGISANFLQNYSTGEVEKINKSEFSKYQEMFIKKYKNNFNFIYNLNSENSDIELYKVPIEFLNNSYYIIGVNNTKKTYKKFKIPVYEVLFCISFAADSDILVNPSEDEKYYTRYAIESVCKAGNYPLLLVSTKEASGDITDYDTHWKKFQMNKKKLYIYNYLVKGFYKPNIYFPK</sequence>
<protein>
    <submittedName>
        <fullName evidence="1">Uncharacterized protein</fullName>
    </submittedName>
</protein>
<organism evidence="1">
    <name type="scientific">viral metagenome</name>
    <dbReference type="NCBI Taxonomy" id="1070528"/>
    <lineage>
        <taxon>unclassified sequences</taxon>
        <taxon>metagenomes</taxon>
        <taxon>organismal metagenomes</taxon>
    </lineage>
</organism>
<dbReference type="EMBL" id="MN739541">
    <property type="protein sequence ID" value="QHT12080.1"/>
    <property type="molecule type" value="Genomic_DNA"/>
</dbReference>
<name>A0A6C0D6Z3_9ZZZZ</name>
<evidence type="ECO:0000313" key="1">
    <source>
        <dbReference type="EMBL" id="QHT12080.1"/>
    </source>
</evidence>
<proteinExistence type="predicted"/>